<organism evidence="1 2">
    <name type="scientific">Cannabis sativa</name>
    <name type="common">Hemp</name>
    <name type="synonym">Marijuana</name>
    <dbReference type="NCBI Taxonomy" id="3483"/>
    <lineage>
        <taxon>Eukaryota</taxon>
        <taxon>Viridiplantae</taxon>
        <taxon>Streptophyta</taxon>
        <taxon>Embryophyta</taxon>
        <taxon>Tracheophyta</taxon>
        <taxon>Spermatophyta</taxon>
        <taxon>Magnoliopsida</taxon>
        <taxon>eudicotyledons</taxon>
        <taxon>Gunneridae</taxon>
        <taxon>Pentapetalae</taxon>
        <taxon>rosids</taxon>
        <taxon>fabids</taxon>
        <taxon>Rosales</taxon>
        <taxon>Cannabaceae</taxon>
        <taxon>Cannabis</taxon>
    </lineage>
</organism>
<dbReference type="PANTHER" id="PTHR33710:SF77">
    <property type="entry name" value="DNASE I-LIKE SUPERFAMILY PROTEIN"/>
    <property type="match status" value="1"/>
</dbReference>
<protein>
    <recommendedName>
        <fullName evidence="3">Endonuclease/exonuclease/phosphatase family protein</fullName>
    </recommendedName>
</protein>
<dbReference type="PANTHER" id="PTHR33710">
    <property type="entry name" value="BNAC02G09200D PROTEIN"/>
    <property type="match status" value="1"/>
</dbReference>
<name>A0A7J6HZK3_CANSA</name>
<dbReference type="Gene3D" id="3.60.10.10">
    <property type="entry name" value="Endonuclease/exonuclease/phosphatase"/>
    <property type="match status" value="1"/>
</dbReference>
<keyword evidence="2" id="KW-1185">Reference proteome</keyword>
<dbReference type="Proteomes" id="UP000583929">
    <property type="component" value="Unassembled WGS sequence"/>
</dbReference>
<accession>A0A7J6HZK3</accession>
<comment type="caution">
    <text evidence="1">The sequence shown here is derived from an EMBL/GenBank/DDBJ whole genome shotgun (WGS) entry which is preliminary data.</text>
</comment>
<dbReference type="InterPro" id="IPR036691">
    <property type="entry name" value="Endo/exonu/phosph_ase_sf"/>
</dbReference>
<gene>
    <name evidence="1" type="ORF">G4B88_001292</name>
</gene>
<evidence type="ECO:0008006" key="3">
    <source>
        <dbReference type="Google" id="ProtNLM"/>
    </source>
</evidence>
<reference evidence="1 2" key="1">
    <citation type="journal article" date="2020" name="bioRxiv">
        <title>Sequence and annotation of 42 cannabis genomes reveals extensive copy number variation in cannabinoid synthesis and pathogen resistance genes.</title>
        <authorList>
            <person name="Mckernan K.J."/>
            <person name="Helbert Y."/>
            <person name="Kane L.T."/>
            <person name="Ebling H."/>
            <person name="Zhang L."/>
            <person name="Liu B."/>
            <person name="Eaton Z."/>
            <person name="Mclaughlin S."/>
            <person name="Kingan S."/>
            <person name="Baybayan P."/>
            <person name="Concepcion G."/>
            <person name="Jordan M."/>
            <person name="Riva A."/>
            <person name="Barbazuk W."/>
            <person name="Harkins T."/>
        </authorList>
    </citation>
    <scope>NUCLEOTIDE SEQUENCE [LARGE SCALE GENOMIC DNA]</scope>
    <source>
        <strain evidence="2">cv. Jamaican Lion 4</strain>
        <tissue evidence="1">Leaf</tissue>
    </source>
</reference>
<dbReference type="EMBL" id="JAATIQ010000015">
    <property type="protein sequence ID" value="KAF4400737.1"/>
    <property type="molecule type" value="Genomic_DNA"/>
</dbReference>
<evidence type="ECO:0000313" key="1">
    <source>
        <dbReference type="EMBL" id="KAF4400737.1"/>
    </source>
</evidence>
<proteinExistence type="predicted"/>
<dbReference type="SUPFAM" id="SSF56219">
    <property type="entry name" value="DNase I-like"/>
    <property type="match status" value="1"/>
</dbReference>
<dbReference type="AlphaFoldDB" id="A0A7J6HZK3"/>
<sequence>MNGFCNALAKCGLPDMGYEGARFTWCNKHTNGSFLQERLDRMVCSSSWHSMFLNSYVSHLKLWGSDHRPLLTCILRACESRRRPKQKGRFHFEMA</sequence>
<evidence type="ECO:0000313" key="2">
    <source>
        <dbReference type="Proteomes" id="UP000583929"/>
    </source>
</evidence>